<keyword evidence="4" id="KW-0808">Transferase</keyword>
<keyword evidence="7" id="KW-0812">Transmembrane</keyword>
<feature type="transmembrane region" description="Helical" evidence="7">
    <location>
        <begin position="174"/>
        <end position="195"/>
    </location>
</feature>
<dbReference type="AlphaFoldDB" id="A0A9D1THD7"/>
<keyword evidence="7" id="KW-1133">Transmembrane helix</keyword>
<dbReference type="PRINTS" id="PR00344">
    <property type="entry name" value="BCTRLSENSOR"/>
</dbReference>
<dbReference type="SMART" id="SM00387">
    <property type="entry name" value="HATPase_c"/>
    <property type="match status" value="1"/>
</dbReference>
<evidence type="ECO:0000256" key="6">
    <source>
        <dbReference type="ARBA" id="ARBA00023012"/>
    </source>
</evidence>
<dbReference type="EC" id="2.7.13.3" evidence="2"/>
<gene>
    <name evidence="9" type="ORF">H9747_15385</name>
</gene>
<feature type="domain" description="Histidine kinase" evidence="8">
    <location>
        <begin position="215"/>
        <end position="429"/>
    </location>
</feature>
<dbReference type="CDD" id="cd00075">
    <property type="entry name" value="HATPase"/>
    <property type="match status" value="1"/>
</dbReference>
<dbReference type="GO" id="GO:0000155">
    <property type="term" value="F:phosphorelay sensor kinase activity"/>
    <property type="evidence" value="ECO:0007669"/>
    <property type="project" value="InterPro"/>
</dbReference>
<dbReference type="InterPro" id="IPR003661">
    <property type="entry name" value="HisK_dim/P_dom"/>
</dbReference>
<dbReference type="InterPro" id="IPR004358">
    <property type="entry name" value="Sig_transdc_His_kin-like_C"/>
</dbReference>
<name>A0A9D1THD7_9FIRM</name>
<dbReference type="Gene3D" id="1.10.287.130">
    <property type="match status" value="1"/>
</dbReference>
<keyword evidence="6" id="KW-0902">Two-component regulatory system</keyword>
<dbReference type="InterPro" id="IPR005467">
    <property type="entry name" value="His_kinase_dom"/>
</dbReference>
<dbReference type="EMBL" id="DXIQ01000110">
    <property type="protein sequence ID" value="HIV40352.1"/>
    <property type="molecule type" value="Genomic_DNA"/>
</dbReference>
<evidence type="ECO:0000256" key="2">
    <source>
        <dbReference type="ARBA" id="ARBA00012438"/>
    </source>
</evidence>
<evidence type="ECO:0000259" key="8">
    <source>
        <dbReference type="PROSITE" id="PS50109"/>
    </source>
</evidence>
<dbReference type="SMART" id="SM00388">
    <property type="entry name" value="HisKA"/>
    <property type="match status" value="1"/>
</dbReference>
<sequence>MFRKLQKKLTFFYSMTCGIILAGILLVCFFYMKGAVESRNQALFSSLFLNLSNQFQSLSFFSDHWLSQMETDNHLIIHIEENGDPIFFPGVWDPATDRETLIQSALEQASLEGLSGTSLSPGSARQTPLFYLTGNSGDYYCGMALQSATENGEKTLLVLQDITQAERQTLFQGLFFAGAGILGFLLLGLVSWKFVGKTLVPLKENKEKQAEFIAAASHELRSPLAVIQASASAIKTSPEDIPAMVENIEKECSRMGTLIRDLLILASADSKKWNLTLDLCDGDTILLDVYEIYQPLCRQNQIPLNLKLPDIELPKIRCDKNRIIQILSVLMDNAMSYTGQGKSIDLEIFLEKKYLCFLVADHGKGIPDPEKEAVFDRFYQQDRSRNQKGHFGLGLPVGKELAKLHKGDLILKDTPGGGCTFLLKIPYGE</sequence>
<dbReference type="Proteomes" id="UP000886814">
    <property type="component" value="Unassembled WGS sequence"/>
</dbReference>
<dbReference type="Pfam" id="PF00512">
    <property type="entry name" value="HisKA"/>
    <property type="match status" value="1"/>
</dbReference>
<evidence type="ECO:0000256" key="1">
    <source>
        <dbReference type="ARBA" id="ARBA00000085"/>
    </source>
</evidence>
<feature type="transmembrane region" description="Helical" evidence="7">
    <location>
        <begin position="12"/>
        <end position="32"/>
    </location>
</feature>
<evidence type="ECO:0000256" key="4">
    <source>
        <dbReference type="ARBA" id="ARBA00022679"/>
    </source>
</evidence>
<dbReference type="SUPFAM" id="SSF47384">
    <property type="entry name" value="Homodimeric domain of signal transducing histidine kinase"/>
    <property type="match status" value="1"/>
</dbReference>
<organism evidence="9 10">
    <name type="scientific">Candidatus Blautia stercorigallinarum</name>
    <dbReference type="NCBI Taxonomy" id="2838501"/>
    <lineage>
        <taxon>Bacteria</taxon>
        <taxon>Bacillati</taxon>
        <taxon>Bacillota</taxon>
        <taxon>Clostridia</taxon>
        <taxon>Lachnospirales</taxon>
        <taxon>Lachnospiraceae</taxon>
        <taxon>Blautia</taxon>
    </lineage>
</organism>
<evidence type="ECO:0000256" key="5">
    <source>
        <dbReference type="ARBA" id="ARBA00022777"/>
    </source>
</evidence>
<reference evidence="9" key="1">
    <citation type="journal article" date="2021" name="PeerJ">
        <title>Extensive microbial diversity within the chicken gut microbiome revealed by metagenomics and culture.</title>
        <authorList>
            <person name="Gilroy R."/>
            <person name="Ravi A."/>
            <person name="Getino M."/>
            <person name="Pursley I."/>
            <person name="Horton D.L."/>
            <person name="Alikhan N.F."/>
            <person name="Baker D."/>
            <person name="Gharbi K."/>
            <person name="Hall N."/>
            <person name="Watson M."/>
            <person name="Adriaenssens E.M."/>
            <person name="Foster-Nyarko E."/>
            <person name="Jarju S."/>
            <person name="Secka A."/>
            <person name="Antonio M."/>
            <person name="Oren A."/>
            <person name="Chaudhuri R.R."/>
            <person name="La Ragione R."/>
            <person name="Hildebrand F."/>
            <person name="Pallen M.J."/>
        </authorList>
    </citation>
    <scope>NUCLEOTIDE SEQUENCE</scope>
    <source>
        <strain evidence="9">CHK195-9823</strain>
    </source>
</reference>
<evidence type="ECO:0000313" key="9">
    <source>
        <dbReference type="EMBL" id="HIV40352.1"/>
    </source>
</evidence>
<dbReference type="CDD" id="cd00082">
    <property type="entry name" value="HisKA"/>
    <property type="match status" value="1"/>
</dbReference>
<dbReference type="InterPro" id="IPR036097">
    <property type="entry name" value="HisK_dim/P_sf"/>
</dbReference>
<dbReference type="InterPro" id="IPR050736">
    <property type="entry name" value="Sensor_HK_Regulatory"/>
</dbReference>
<dbReference type="PANTHER" id="PTHR43711">
    <property type="entry name" value="TWO-COMPONENT HISTIDINE KINASE"/>
    <property type="match status" value="1"/>
</dbReference>
<keyword evidence="3" id="KW-0597">Phosphoprotein</keyword>
<protein>
    <recommendedName>
        <fullName evidence="2">histidine kinase</fullName>
        <ecNumber evidence="2">2.7.13.3</ecNumber>
    </recommendedName>
</protein>
<dbReference type="PROSITE" id="PS50109">
    <property type="entry name" value="HIS_KIN"/>
    <property type="match status" value="1"/>
</dbReference>
<dbReference type="PANTHER" id="PTHR43711:SF26">
    <property type="entry name" value="SENSOR HISTIDINE KINASE RCSC"/>
    <property type="match status" value="1"/>
</dbReference>
<dbReference type="InterPro" id="IPR036890">
    <property type="entry name" value="HATPase_C_sf"/>
</dbReference>
<comment type="caution">
    <text evidence="9">The sequence shown here is derived from an EMBL/GenBank/DDBJ whole genome shotgun (WGS) entry which is preliminary data.</text>
</comment>
<keyword evidence="7" id="KW-0472">Membrane</keyword>
<dbReference type="InterPro" id="IPR003594">
    <property type="entry name" value="HATPase_dom"/>
</dbReference>
<evidence type="ECO:0000256" key="7">
    <source>
        <dbReference type="SAM" id="Phobius"/>
    </source>
</evidence>
<accession>A0A9D1THD7</accession>
<keyword evidence="5 9" id="KW-0418">Kinase</keyword>
<dbReference type="SUPFAM" id="SSF55874">
    <property type="entry name" value="ATPase domain of HSP90 chaperone/DNA topoisomerase II/histidine kinase"/>
    <property type="match status" value="1"/>
</dbReference>
<dbReference type="Gene3D" id="3.30.565.10">
    <property type="entry name" value="Histidine kinase-like ATPase, C-terminal domain"/>
    <property type="match status" value="1"/>
</dbReference>
<comment type="catalytic activity">
    <reaction evidence="1">
        <text>ATP + protein L-histidine = ADP + protein N-phospho-L-histidine.</text>
        <dbReference type="EC" id="2.7.13.3"/>
    </reaction>
</comment>
<evidence type="ECO:0000313" key="10">
    <source>
        <dbReference type="Proteomes" id="UP000886814"/>
    </source>
</evidence>
<evidence type="ECO:0000256" key="3">
    <source>
        <dbReference type="ARBA" id="ARBA00022553"/>
    </source>
</evidence>
<proteinExistence type="predicted"/>
<reference evidence="9" key="2">
    <citation type="submission" date="2021-04" db="EMBL/GenBank/DDBJ databases">
        <authorList>
            <person name="Gilroy R."/>
        </authorList>
    </citation>
    <scope>NUCLEOTIDE SEQUENCE</scope>
    <source>
        <strain evidence="9">CHK195-9823</strain>
    </source>
</reference>
<dbReference type="Pfam" id="PF02518">
    <property type="entry name" value="HATPase_c"/>
    <property type="match status" value="1"/>
</dbReference>